<protein>
    <recommendedName>
        <fullName evidence="1">Glycosyltransferase 2-like domain-containing protein</fullName>
    </recommendedName>
</protein>
<dbReference type="CDD" id="cd00761">
    <property type="entry name" value="Glyco_tranf_GTA_type"/>
    <property type="match status" value="1"/>
</dbReference>
<accession>A0A9X2GYC6</accession>
<proteinExistence type="predicted"/>
<dbReference type="EMBL" id="JAMZDY010000001">
    <property type="protein sequence ID" value="MCP2371325.1"/>
    <property type="molecule type" value="Genomic_DNA"/>
</dbReference>
<dbReference type="Proteomes" id="UP001139722">
    <property type="component" value="Unassembled WGS sequence"/>
</dbReference>
<evidence type="ECO:0000313" key="2">
    <source>
        <dbReference type="EMBL" id="MCP2371325.1"/>
    </source>
</evidence>
<dbReference type="OrthoDB" id="9803627at2"/>
<keyword evidence="3" id="KW-1185">Reference proteome</keyword>
<dbReference type="GO" id="GO:0016758">
    <property type="term" value="F:hexosyltransferase activity"/>
    <property type="evidence" value="ECO:0007669"/>
    <property type="project" value="UniProtKB-ARBA"/>
</dbReference>
<evidence type="ECO:0000313" key="3">
    <source>
        <dbReference type="Proteomes" id="UP001139722"/>
    </source>
</evidence>
<dbReference type="RefSeq" id="WP_156999467.1">
    <property type="nucleotide sequence ID" value="NZ_BAAANU010000015.1"/>
</dbReference>
<dbReference type="SUPFAM" id="SSF53448">
    <property type="entry name" value="Nucleotide-diphospho-sugar transferases"/>
    <property type="match status" value="1"/>
</dbReference>
<dbReference type="PANTHER" id="PTHR22916">
    <property type="entry name" value="GLYCOSYLTRANSFERASE"/>
    <property type="match status" value="1"/>
</dbReference>
<dbReference type="AlphaFoldDB" id="A0A9X2GYC6"/>
<evidence type="ECO:0000259" key="1">
    <source>
        <dbReference type="Pfam" id="PF00535"/>
    </source>
</evidence>
<reference evidence="2" key="1">
    <citation type="submission" date="2022-06" db="EMBL/GenBank/DDBJ databases">
        <title>Sequencing the genomes of 1000 actinobacteria strains.</title>
        <authorList>
            <person name="Klenk H.-P."/>
        </authorList>
    </citation>
    <scope>NUCLEOTIDE SEQUENCE</scope>
    <source>
        <strain evidence="2">DSM 22016</strain>
    </source>
</reference>
<dbReference type="Gene3D" id="3.90.550.10">
    <property type="entry name" value="Spore Coat Polysaccharide Biosynthesis Protein SpsA, Chain A"/>
    <property type="match status" value="1"/>
</dbReference>
<dbReference type="Pfam" id="PF00535">
    <property type="entry name" value="Glycos_transf_2"/>
    <property type="match status" value="1"/>
</dbReference>
<feature type="domain" description="Glycosyltransferase 2-like" evidence="1">
    <location>
        <begin position="22"/>
        <end position="151"/>
    </location>
</feature>
<name>A0A9X2GYC6_9MICO</name>
<organism evidence="2 3">
    <name type="scientific">Agromyces terreus</name>
    <dbReference type="NCBI Taxonomy" id="424795"/>
    <lineage>
        <taxon>Bacteria</taxon>
        <taxon>Bacillati</taxon>
        <taxon>Actinomycetota</taxon>
        <taxon>Actinomycetes</taxon>
        <taxon>Micrococcales</taxon>
        <taxon>Microbacteriaceae</taxon>
        <taxon>Agromyces</taxon>
    </lineage>
</organism>
<gene>
    <name evidence="2" type="ORF">BJ978_002001</name>
</gene>
<dbReference type="InterPro" id="IPR029044">
    <property type="entry name" value="Nucleotide-diphossugar_trans"/>
</dbReference>
<dbReference type="PANTHER" id="PTHR22916:SF3">
    <property type="entry name" value="UDP-GLCNAC:BETAGAL BETA-1,3-N-ACETYLGLUCOSAMINYLTRANSFERASE-LIKE PROTEIN 1"/>
    <property type="match status" value="1"/>
</dbReference>
<comment type="caution">
    <text evidence="2">The sequence shown here is derived from an EMBL/GenBank/DDBJ whole genome shotgun (WGS) entry which is preliminary data.</text>
</comment>
<dbReference type="InterPro" id="IPR001173">
    <property type="entry name" value="Glyco_trans_2-like"/>
</dbReference>
<sequence length="464" mass="50174">MNDQLPSAVLAVEAPTTAPAVSVIVPTRDVEDWISETLWSILNQTLAELEVIVVDDGSTDRTREIVSAFAEADSRVRLVPNTARGGAAARNLGVALAAGEYLAFADGDDIVPADAYARLVAQARSTGAEMVIGNHLVLEPQRTTTRNQSLPIYGGTRVGITIADEPRFLRDRVCWNRIVRRPAWNAHGIAFAESRRSNDIHAMVRCYCAFSFDVIESPVYAYRRRVGATSMTAAKLQPDSLEQHFTQELACMHAIRELDDATVLEGYYRGILEHDIWAHGRAIMAAGAREDARFDAARGLVAELLAGAPERALAAVSETKATAYRFAAAGDWRVAGVVAALGDAPRLRTELEAVGLAAVVDGFRAVAAPSELLVRIIREGPLESLGSERVATVGDAEALAASRQLRDIRGSEASALGLTLQERSRIAIVALSGRRARRNLSLADRGYRFSRRSAGSVLRLVGRR</sequence>